<accession>A0A6G8Q641</accession>
<comment type="similarity">
    <text evidence="1">Belongs to the UPF0166 family.</text>
</comment>
<dbReference type="KEGG" id="rub:GBA63_04010"/>
<dbReference type="Proteomes" id="UP000501452">
    <property type="component" value="Chromosome"/>
</dbReference>
<reference evidence="2 3" key="1">
    <citation type="submission" date="2019-10" db="EMBL/GenBank/DDBJ databases">
        <title>Rubrobacter sp nov SCSIO 52090 isolated from a deep-sea sediment in the South China Sea.</title>
        <authorList>
            <person name="Chen R.W."/>
        </authorList>
    </citation>
    <scope>NUCLEOTIDE SEQUENCE [LARGE SCALE GENOMIC DNA]</scope>
    <source>
        <strain evidence="2 3">SCSIO 52909</strain>
    </source>
</reference>
<organism evidence="2 3">
    <name type="scientific">Rubrobacter tropicus</name>
    <dbReference type="NCBI Taxonomy" id="2653851"/>
    <lineage>
        <taxon>Bacteria</taxon>
        <taxon>Bacillati</taxon>
        <taxon>Actinomycetota</taxon>
        <taxon>Rubrobacteria</taxon>
        <taxon>Rubrobacterales</taxon>
        <taxon>Rubrobacteraceae</taxon>
        <taxon>Rubrobacter</taxon>
    </lineage>
</organism>
<evidence type="ECO:0000256" key="1">
    <source>
        <dbReference type="ARBA" id="ARBA00010554"/>
    </source>
</evidence>
<dbReference type="SUPFAM" id="SSF54913">
    <property type="entry name" value="GlnB-like"/>
    <property type="match status" value="1"/>
</dbReference>
<dbReference type="PANTHER" id="PTHR35983:SF1">
    <property type="entry name" value="UPF0166 PROTEIN TM_0021"/>
    <property type="match status" value="1"/>
</dbReference>
<name>A0A6G8Q641_9ACTN</name>
<dbReference type="EMBL" id="CP045119">
    <property type="protein sequence ID" value="QIN81898.1"/>
    <property type="molecule type" value="Genomic_DNA"/>
</dbReference>
<dbReference type="InterPro" id="IPR011322">
    <property type="entry name" value="N-reg_PII-like_a/b"/>
</dbReference>
<keyword evidence="3" id="KW-1185">Reference proteome</keyword>
<protein>
    <submittedName>
        <fullName evidence="2">DUF190 domain-containing protein</fullName>
    </submittedName>
</protein>
<dbReference type="Gene3D" id="3.30.70.120">
    <property type="match status" value="1"/>
</dbReference>
<proteinExistence type="inferred from homology"/>
<dbReference type="AlphaFoldDB" id="A0A6G8Q641"/>
<dbReference type="InterPro" id="IPR015867">
    <property type="entry name" value="N-reg_PII/ATP_PRibTrfase_C"/>
</dbReference>
<dbReference type="InterPro" id="IPR003793">
    <property type="entry name" value="UPF0166"/>
</dbReference>
<sequence>MEPVDATKLTVYTGDSFRYRRKALFRAIVEMLHDEGIAGATVLHGIEGYGADKRIHTARILDLSADLPVVIVAIDRTEKIENVLPKLDEMVDKGVVTTEPVRVIFSRPAAL</sequence>
<evidence type="ECO:0000313" key="3">
    <source>
        <dbReference type="Proteomes" id="UP000501452"/>
    </source>
</evidence>
<dbReference type="PANTHER" id="PTHR35983">
    <property type="entry name" value="UPF0166 PROTEIN TM_0021"/>
    <property type="match status" value="1"/>
</dbReference>
<dbReference type="Pfam" id="PF02641">
    <property type="entry name" value="DUF190"/>
    <property type="match status" value="1"/>
</dbReference>
<gene>
    <name evidence="2" type="ORF">GBA63_04010</name>
</gene>
<evidence type="ECO:0000313" key="2">
    <source>
        <dbReference type="EMBL" id="QIN81898.1"/>
    </source>
</evidence>
<dbReference type="RefSeq" id="WP_166173694.1">
    <property type="nucleotide sequence ID" value="NZ_CP045119.1"/>
</dbReference>